<feature type="transmembrane region" description="Helical" evidence="2">
    <location>
        <begin position="63"/>
        <end position="86"/>
    </location>
</feature>
<feature type="transmembrane region" description="Helical" evidence="2">
    <location>
        <begin position="107"/>
        <end position="128"/>
    </location>
</feature>
<reference evidence="3" key="2">
    <citation type="submission" date="2021-04" db="EMBL/GenBank/DDBJ databases">
        <authorList>
            <person name="Gilroy R."/>
        </authorList>
    </citation>
    <scope>NUCLEOTIDE SEQUENCE</scope>
    <source>
        <strain evidence="3">ChiSjej3B21-8574</strain>
    </source>
</reference>
<evidence type="ECO:0008006" key="5">
    <source>
        <dbReference type="Google" id="ProtNLM"/>
    </source>
</evidence>
<keyword evidence="1" id="KW-0175">Coiled coil</keyword>
<gene>
    <name evidence="3" type="ORF">H9754_13715</name>
</gene>
<dbReference type="EMBL" id="DWWD01000048">
    <property type="protein sequence ID" value="HJC51606.1"/>
    <property type="molecule type" value="Genomic_DNA"/>
</dbReference>
<dbReference type="AlphaFoldDB" id="A0A9D2PIV4"/>
<proteinExistence type="predicted"/>
<evidence type="ECO:0000256" key="2">
    <source>
        <dbReference type="SAM" id="Phobius"/>
    </source>
</evidence>
<feature type="coiled-coil region" evidence="1">
    <location>
        <begin position="165"/>
        <end position="220"/>
    </location>
</feature>
<keyword evidence="2" id="KW-0472">Membrane</keyword>
<dbReference type="Pfam" id="PF06541">
    <property type="entry name" value="ABC_trans_CmpB"/>
    <property type="match status" value="1"/>
</dbReference>
<reference evidence="3" key="1">
    <citation type="journal article" date="2021" name="PeerJ">
        <title>Extensive microbial diversity within the chicken gut microbiome revealed by metagenomics and culture.</title>
        <authorList>
            <person name="Gilroy R."/>
            <person name="Ravi A."/>
            <person name="Getino M."/>
            <person name="Pursley I."/>
            <person name="Horton D.L."/>
            <person name="Alikhan N.F."/>
            <person name="Baker D."/>
            <person name="Gharbi K."/>
            <person name="Hall N."/>
            <person name="Watson M."/>
            <person name="Adriaenssens E.M."/>
            <person name="Foster-Nyarko E."/>
            <person name="Jarju S."/>
            <person name="Secka A."/>
            <person name="Antonio M."/>
            <person name="Oren A."/>
            <person name="Chaudhuri R.R."/>
            <person name="La Ragione R."/>
            <person name="Hildebrand F."/>
            <person name="Pallen M.J."/>
        </authorList>
    </citation>
    <scope>NUCLEOTIDE SEQUENCE</scope>
    <source>
        <strain evidence="3">ChiSjej3B21-8574</strain>
    </source>
</reference>
<comment type="caution">
    <text evidence="3">The sequence shown here is derived from an EMBL/GenBank/DDBJ whole genome shotgun (WGS) entry which is preliminary data.</text>
</comment>
<accession>A0A9D2PIV4</accession>
<name>A0A9D2PIV4_9FIRM</name>
<dbReference type="Proteomes" id="UP000823904">
    <property type="component" value="Unassembled WGS sequence"/>
</dbReference>
<feature type="transmembrane region" description="Helical" evidence="2">
    <location>
        <begin position="6"/>
        <end position="25"/>
    </location>
</feature>
<protein>
    <recommendedName>
        <fullName evidence="5">ABC transporter permease</fullName>
    </recommendedName>
</protein>
<evidence type="ECO:0000256" key="1">
    <source>
        <dbReference type="SAM" id="Coils"/>
    </source>
</evidence>
<feature type="transmembrane region" description="Helical" evidence="2">
    <location>
        <begin position="37"/>
        <end position="57"/>
    </location>
</feature>
<evidence type="ECO:0000313" key="4">
    <source>
        <dbReference type="Proteomes" id="UP000823904"/>
    </source>
</evidence>
<organism evidence="3 4">
    <name type="scientific">Candidatus Anaerostipes avistercoris</name>
    <dbReference type="NCBI Taxonomy" id="2838462"/>
    <lineage>
        <taxon>Bacteria</taxon>
        <taxon>Bacillati</taxon>
        <taxon>Bacillota</taxon>
        <taxon>Clostridia</taxon>
        <taxon>Lachnospirales</taxon>
        <taxon>Lachnospiraceae</taxon>
        <taxon>Anaerostipes</taxon>
    </lineage>
</organism>
<keyword evidence="2" id="KW-1133">Transmembrane helix</keyword>
<dbReference type="InterPro" id="IPR010540">
    <property type="entry name" value="CmpB_TMEM229"/>
</dbReference>
<sequence length="257" mass="30188">MTFYEILSSFFFYGFAGWCAEVAFAAVRQRKFVNRGFLNGPICPIYGIGISLIITLLDGCKDQMIILYLVSTVLVTLLEWVTGVLLEKMFHHRWWDYSEMPLNIGGYVCPLFSAVWGIACVIVVRFLHPLIARCIAWIPKWIGVTFLILFCVTLFADIYVTVNGIFKLNRRLERMEDIAKDLRKLSDQIGENIYQNMMEGREKQEKLKEMKEKYRVLLEKPSRINRRLLRAFPKLQSRCYENALEELRKYLEGRRPF</sequence>
<evidence type="ECO:0000313" key="3">
    <source>
        <dbReference type="EMBL" id="HJC51606.1"/>
    </source>
</evidence>
<feature type="transmembrane region" description="Helical" evidence="2">
    <location>
        <begin position="140"/>
        <end position="166"/>
    </location>
</feature>
<keyword evidence="2" id="KW-0812">Transmembrane</keyword>